<keyword evidence="10 12" id="KW-0739">Sodium transport</keyword>
<reference evidence="15" key="1">
    <citation type="submission" date="2025-08" db="UniProtKB">
        <authorList>
            <consortium name="RefSeq"/>
        </authorList>
    </citation>
    <scope>IDENTIFICATION</scope>
    <source>
        <tissue evidence="15">Whole body</tissue>
    </source>
</reference>
<evidence type="ECO:0000313" key="15">
    <source>
        <dbReference type="RefSeq" id="XP_026489179.2"/>
    </source>
</evidence>
<name>A0A8B8HWE6_VANTA</name>
<dbReference type="InterPro" id="IPR001873">
    <property type="entry name" value="ENaC"/>
</dbReference>
<feature type="transmembrane region" description="Helical" evidence="13">
    <location>
        <begin position="68"/>
        <end position="87"/>
    </location>
</feature>
<keyword evidence="3 12" id="KW-0813">Transport</keyword>
<keyword evidence="8 12" id="KW-0406">Ion transport</keyword>
<dbReference type="OrthoDB" id="6628406at2759"/>
<dbReference type="GO" id="GO:0015280">
    <property type="term" value="F:ligand-gated sodium channel activity"/>
    <property type="evidence" value="ECO:0007669"/>
    <property type="project" value="TreeGrafter"/>
</dbReference>
<evidence type="ECO:0000256" key="9">
    <source>
        <dbReference type="ARBA" id="ARBA00023136"/>
    </source>
</evidence>
<keyword evidence="11 12" id="KW-0407">Ion channel</keyword>
<organism evidence="14 15">
    <name type="scientific">Vanessa tameamea</name>
    <name type="common">Kamehameha butterfly</name>
    <dbReference type="NCBI Taxonomy" id="334116"/>
    <lineage>
        <taxon>Eukaryota</taxon>
        <taxon>Metazoa</taxon>
        <taxon>Ecdysozoa</taxon>
        <taxon>Arthropoda</taxon>
        <taxon>Hexapoda</taxon>
        <taxon>Insecta</taxon>
        <taxon>Pterygota</taxon>
        <taxon>Neoptera</taxon>
        <taxon>Endopterygota</taxon>
        <taxon>Lepidoptera</taxon>
        <taxon>Glossata</taxon>
        <taxon>Ditrysia</taxon>
        <taxon>Papilionoidea</taxon>
        <taxon>Nymphalidae</taxon>
        <taxon>Nymphalinae</taxon>
        <taxon>Vanessa</taxon>
    </lineage>
</organism>
<evidence type="ECO:0000256" key="2">
    <source>
        <dbReference type="ARBA" id="ARBA00007193"/>
    </source>
</evidence>
<dbReference type="Proteomes" id="UP001652626">
    <property type="component" value="Chromosome 7"/>
</dbReference>
<dbReference type="RefSeq" id="XP_026489179.2">
    <property type="nucleotide sequence ID" value="XM_026633394.2"/>
</dbReference>
<evidence type="ECO:0000256" key="7">
    <source>
        <dbReference type="ARBA" id="ARBA00023053"/>
    </source>
</evidence>
<evidence type="ECO:0000256" key="5">
    <source>
        <dbReference type="ARBA" id="ARBA00022692"/>
    </source>
</evidence>
<dbReference type="PANTHER" id="PTHR11690">
    <property type="entry name" value="AMILORIDE-SENSITIVE SODIUM CHANNEL-RELATED"/>
    <property type="match status" value="1"/>
</dbReference>
<dbReference type="GeneID" id="113395721"/>
<gene>
    <name evidence="15" type="primary">LOC113395721</name>
</gene>
<sequence length="477" mass="55159">MVSNRPYQAQLIENEIQRKRKFKVEPKKKKSPHGIREKVKNYLVIFVESSSIHGLNHLVVTDRHPCEVFIWLTIVILSVFGTVYLSGTTWIRYQSSPTVVSMDRDMFAWNTTFPSVTICPDNKKIDPEKISKYVQNSNEDKEKLEIFIKALANTTFENFDTIPKYDGIVPEKYLEVLVNLSSDFHPTLSIGASGVHLHIVPTITEMGLCYAINSKVAVYNSPEYRAKNRWDLVGLNSSTFFVHPLDGEVFAQIMNISTSYKAYIHGPLEVPDISTKHQHSATNFYMKLYVTALTVYTAPEAAKLSVAQRRCRFLHENILKHNSVYSYTMCRMECRLLLCLRYCGCIPYFYRKIGDEKICDVNGMHCLAKHKDQLYKLREKNGKKIKCECFPICDDVNYIIQSNDLQAWFMGTYFQWGIVTYPRMRYRRDIIFGFTDVLVAVGGMAGLFLGCSVLSFMEIVYFLTLRLFCYTRTTRNH</sequence>
<dbReference type="GO" id="GO:0005886">
    <property type="term" value="C:plasma membrane"/>
    <property type="evidence" value="ECO:0007669"/>
    <property type="project" value="TreeGrafter"/>
</dbReference>
<evidence type="ECO:0000256" key="1">
    <source>
        <dbReference type="ARBA" id="ARBA00004141"/>
    </source>
</evidence>
<evidence type="ECO:0000256" key="12">
    <source>
        <dbReference type="RuleBase" id="RU000679"/>
    </source>
</evidence>
<evidence type="ECO:0000256" key="13">
    <source>
        <dbReference type="SAM" id="Phobius"/>
    </source>
</evidence>
<comment type="similarity">
    <text evidence="2 12">Belongs to the amiloride-sensitive sodium channel (TC 1.A.6) family.</text>
</comment>
<evidence type="ECO:0000256" key="6">
    <source>
        <dbReference type="ARBA" id="ARBA00022989"/>
    </source>
</evidence>
<evidence type="ECO:0000256" key="8">
    <source>
        <dbReference type="ARBA" id="ARBA00023065"/>
    </source>
</evidence>
<keyword evidence="14" id="KW-1185">Reference proteome</keyword>
<evidence type="ECO:0000256" key="3">
    <source>
        <dbReference type="ARBA" id="ARBA00022448"/>
    </source>
</evidence>
<feature type="transmembrane region" description="Helical" evidence="13">
    <location>
        <begin position="430"/>
        <end position="457"/>
    </location>
</feature>
<dbReference type="Pfam" id="PF00858">
    <property type="entry name" value="ASC"/>
    <property type="match status" value="1"/>
</dbReference>
<dbReference type="OMA" id="FTEIVYY"/>
<evidence type="ECO:0000256" key="10">
    <source>
        <dbReference type="ARBA" id="ARBA00023201"/>
    </source>
</evidence>
<dbReference type="AlphaFoldDB" id="A0A8B8HWE6"/>
<dbReference type="Gene3D" id="1.10.287.820">
    <property type="entry name" value="Acid-sensing ion channel domain"/>
    <property type="match status" value="1"/>
</dbReference>
<evidence type="ECO:0000256" key="11">
    <source>
        <dbReference type="ARBA" id="ARBA00023303"/>
    </source>
</evidence>
<accession>A0A8B8HWE6</accession>
<comment type="subcellular location">
    <subcellularLocation>
        <location evidence="1">Membrane</location>
        <topology evidence="1">Multi-pass membrane protein</topology>
    </subcellularLocation>
</comment>
<dbReference type="Gene3D" id="1.10.287.770">
    <property type="entry name" value="YojJ-like"/>
    <property type="match status" value="1"/>
</dbReference>
<keyword evidence="6 13" id="KW-1133">Transmembrane helix</keyword>
<proteinExistence type="inferred from homology"/>
<keyword evidence="9 13" id="KW-0472">Membrane</keyword>
<protein>
    <submittedName>
        <fullName evidence="15">Pickpocket protein 28-like</fullName>
    </submittedName>
</protein>
<keyword evidence="5 12" id="KW-0812">Transmembrane</keyword>
<evidence type="ECO:0000313" key="14">
    <source>
        <dbReference type="Proteomes" id="UP001652626"/>
    </source>
</evidence>
<keyword evidence="7" id="KW-0915">Sodium</keyword>
<keyword evidence="4 12" id="KW-0894">Sodium channel</keyword>
<evidence type="ECO:0000256" key="4">
    <source>
        <dbReference type="ARBA" id="ARBA00022461"/>
    </source>
</evidence>
<dbReference type="PANTHER" id="PTHR11690:SF240">
    <property type="entry name" value="PICKPOCKET 25-RELATED"/>
    <property type="match status" value="1"/>
</dbReference>